<evidence type="ECO:0000256" key="11">
    <source>
        <dbReference type="ARBA" id="ARBA00032498"/>
    </source>
</evidence>
<dbReference type="InterPro" id="IPR036910">
    <property type="entry name" value="HMG_box_dom_sf"/>
</dbReference>
<reference evidence="16 17" key="2">
    <citation type="submission" date="2018-11" db="EMBL/GenBank/DDBJ databases">
        <authorList>
            <consortium name="Pathogen Informatics"/>
        </authorList>
    </citation>
    <scope>NUCLEOTIDE SEQUENCE [LARGE SCALE GENOMIC DNA]</scope>
</reference>
<comment type="subcellular location">
    <subcellularLocation>
        <location evidence="1">Nucleus speckle</location>
    </subcellularLocation>
</comment>
<dbReference type="InterPro" id="IPR050140">
    <property type="entry name" value="SRY-related_HMG-box_TF-like"/>
</dbReference>
<evidence type="ECO:0000256" key="13">
    <source>
        <dbReference type="PROSITE-ProRule" id="PRU00267"/>
    </source>
</evidence>
<dbReference type="GO" id="GO:0016607">
    <property type="term" value="C:nuclear speck"/>
    <property type="evidence" value="ECO:0007669"/>
    <property type="project" value="UniProtKB-SubCell"/>
</dbReference>
<evidence type="ECO:0000256" key="3">
    <source>
        <dbReference type="ARBA" id="ARBA00019052"/>
    </source>
</evidence>
<evidence type="ECO:0000313" key="17">
    <source>
        <dbReference type="Proteomes" id="UP000278807"/>
    </source>
</evidence>
<proteinExistence type="inferred from homology"/>
<dbReference type="EMBL" id="UZAE01015345">
    <property type="protein sequence ID" value="VDO15740.1"/>
    <property type="molecule type" value="Genomic_DNA"/>
</dbReference>
<gene>
    <name evidence="16" type="ORF">HNAJ_LOCUS13376</name>
</gene>
<evidence type="ECO:0000256" key="5">
    <source>
        <dbReference type="ARBA" id="ARBA00022860"/>
    </source>
</evidence>
<evidence type="ECO:0000256" key="8">
    <source>
        <dbReference type="ARBA" id="ARBA00023159"/>
    </source>
</evidence>
<evidence type="ECO:0000256" key="1">
    <source>
        <dbReference type="ARBA" id="ARBA00004324"/>
    </source>
</evidence>
<dbReference type="SMART" id="SM00398">
    <property type="entry name" value="HMG"/>
    <property type="match status" value="1"/>
</dbReference>
<feature type="region of interest" description="Disordered" evidence="14">
    <location>
        <begin position="279"/>
        <end position="316"/>
    </location>
</feature>
<keyword evidence="10 13" id="KW-0539">Nucleus</keyword>
<keyword evidence="7 13" id="KW-0238">DNA-binding</keyword>
<dbReference type="Gene3D" id="1.10.30.10">
    <property type="entry name" value="High mobility group box domain"/>
    <property type="match status" value="1"/>
</dbReference>
<keyword evidence="9" id="KW-0804">Transcription</keyword>
<feature type="region of interest" description="Disordered" evidence="14">
    <location>
        <begin position="182"/>
        <end position="210"/>
    </location>
</feature>
<protein>
    <recommendedName>
        <fullName evidence="3">Sex-determining region Y protein</fullName>
    </recommendedName>
    <alternativeName>
        <fullName evidence="11">Testis-determining factor</fullName>
    </alternativeName>
</protein>
<dbReference type="SUPFAM" id="SSF47095">
    <property type="entry name" value="HMG-box"/>
    <property type="match status" value="1"/>
</dbReference>
<dbReference type="CDD" id="cd22028">
    <property type="entry name" value="HMG-box_SoxA_SoxB_SoxG"/>
    <property type="match status" value="1"/>
</dbReference>
<evidence type="ECO:0000256" key="2">
    <source>
        <dbReference type="ARBA" id="ARBA00005998"/>
    </source>
</evidence>
<evidence type="ECO:0000259" key="15">
    <source>
        <dbReference type="PROSITE" id="PS50118"/>
    </source>
</evidence>
<keyword evidence="5" id="KW-0112">Calmodulin-binding</keyword>
<dbReference type="STRING" id="102285.A0A0R3TZV3"/>
<dbReference type="AlphaFoldDB" id="A0A0R3TZV3"/>
<evidence type="ECO:0000256" key="10">
    <source>
        <dbReference type="ARBA" id="ARBA00023242"/>
    </source>
</evidence>
<evidence type="ECO:0000256" key="6">
    <source>
        <dbReference type="ARBA" id="ARBA00022928"/>
    </source>
</evidence>
<reference evidence="18" key="1">
    <citation type="submission" date="2017-02" db="UniProtKB">
        <authorList>
            <consortium name="WormBaseParasite"/>
        </authorList>
    </citation>
    <scope>IDENTIFICATION</scope>
</reference>
<evidence type="ECO:0000256" key="4">
    <source>
        <dbReference type="ARBA" id="ARBA00022782"/>
    </source>
</evidence>
<feature type="compositionally biased region" description="Polar residues" evidence="14">
    <location>
        <begin position="279"/>
        <end position="308"/>
    </location>
</feature>
<dbReference type="GO" id="GO:0007548">
    <property type="term" value="P:sex differentiation"/>
    <property type="evidence" value="ECO:0007669"/>
    <property type="project" value="UniProtKB-KW"/>
</dbReference>
<name>A0A0R3TZV3_RODNA</name>
<dbReference type="InterPro" id="IPR009071">
    <property type="entry name" value="HMG_box_dom"/>
</dbReference>
<dbReference type="PANTHER" id="PTHR10270">
    <property type="entry name" value="SOX TRANSCRIPTION FACTOR"/>
    <property type="match status" value="1"/>
</dbReference>
<dbReference type="Pfam" id="PF00505">
    <property type="entry name" value="HMG_box"/>
    <property type="match status" value="1"/>
</dbReference>
<feature type="region of interest" description="Disordered" evidence="14">
    <location>
        <begin position="27"/>
        <end position="60"/>
    </location>
</feature>
<dbReference type="GO" id="GO:0030154">
    <property type="term" value="P:cell differentiation"/>
    <property type="evidence" value="ECO:0007669"/>
    <property type="project" value="UniProtKB-KW"/>
</dbReference>
<feature type="domain" description="HMG box" evidence="15">
    <location>
        <begin position="62"/>
        <end position="130"/>
    </location>
</feature>
<evidence type="ECO:0000256" key="9">
    <source>
        <dbReference type="ARBA" id="ARBA00023163"/>
    </source>
</evidence>
<dbReference type="PROSITE" id="PS50118">
    <property type="entry name" value="HMG_BOX_2"/>
    <property type="match status" value="1"/>
</dbReference>
<dbReference type="WBParaSite" id="HNAJ_0001340201-mRNA-1">
    <property type="protein sequence ID" value="HNAJ_0001340201-mRNA-1"/>
    <property type="gene ID" value="HNAJ_0001340201"/>
</dbReference>
<dbReference type="GO" id="GO:0001228">
    <property type="term" value="F:DNA-binding transcription activator activity, RNA polymerase II-specific"/>
    <property type="evidence" value="ECO:0007669"/>
    <property type="project" value="TreeGrafter"/>
</dbReference>
<keyword evidence="6" id="KW-0726">Sexual differentiation</keyword>
<accession>A0A0R3TZV3</accession>
<dbReference type="Proteomes" id="UP000278807">
    <property type="component" value="Unassembled WGS sequence"/>
</dbReference>
<keyword evidence="4" id="KW-0221">Differentiation</keyword>
<evidence type="ECO:0000313" key="16">
    <source>
        <dbReference type="EMBL" id="VDO15740.1"/>
    </source>
</evidence>
<keyword evidence="17" id="KW-1185">Reference proteome</keyword>
<feature type="region of interest" description="Disordered" evidence="14">
    <location>
        <begin position="126"/>
        <end position="158"/>
    </location>
</feature>
<sequence length="461" mass="52220">MRLTYAVFLLIFKNTSAPKSQTILQNKRGDFHKFPENDSRISKNSSRESSDSGTTTTKVGRVKRPMNAFMVWSRSQRRQMGLENPKMHNSEISKRLGSMWKALSEADKQPYVEEASILRARHMEDYPDYKYRPRRKQKPHHSPQMRGKQSGLVHHGNRMTPLNSNSLYHTAKLNQKFTAPSIPAQSNSYESPPYADSPLLPYRPKPQEKPLDNTYSFDTPNKSYFDGVPDPCCYQNDHNQCLPYEYSSYSESSTTPVKFFNPPDPQMQSLVVEYASVQESPQYSTDPNNQLSSTAEQQAQHHSSSNTHPPIFPPMALANDFEQDAAYRDWSRGPDVNANEPCYYNYGMEGGGNPNGNDVTSSDFNGGNYGGMPLDVAVLPSMSHMASSLRLSNTDAVTVNHSTPRCITPVSYFQPRVPECMLSQQGDMGIQNFFEESNMCSRENRFVQQYGFPENVVDLQS</sequence>
<evidence type="ECO:0000313" key="18">
    <source>
        <dbReference type="WBParaSite" id="HNAJ_0001340201-mRNA-1"/>
    </source>
</evidence>
<organism evidence="18">
    <name type="scientific">Rodentolepis nana</name>
    <name type="common">Dwarf tapeworm</name>
    <name type="synonym">Hymenolepis nana</name>
    <dbReference type="NCBI Taxonomy" id="102285"/>
    <lineage>
        <taxon>Eukaryota</taxon>
        <taxon>Metazoa</taxon>
        <taxon>Spiralia</taxon>
        <taxon>Lophotrochozoa</taxon>
        <taxon>Platyhelminthes</taxon>
        <taxon>Cestoda</taxon>
        <taxon>Eucestoda</taxon>
        <taxon>Cyclophyllidea</taxon>
        <taxon>Hymenolepididae</taxon>
        <taxon>Rodentolepis</taxon>
    </lineage>
</organism>
<evidence type="ECO:0000256" key="12">
    <source>
        <dbReference type="ARBA" id="ARBA00045821"/>
    </source>
</evidence>
<comment type="similarity">
    <text evidence="2">Belongs to the SRY family.</text>
</comment>
<feature type="compositionally biased region" description="Basic and acidic residues" evidence="14">
    <location>
        <begin position="27"/>
        <end position="50"/>
    </location>
</feature>
<dbReference type="FunFam" id="1.10.30.10:FF:000002">
    <property type="entry name" value="transcription factor Sox-2"/>
    <property type="match status" value="1"/>
</dbReference>
<dbReference type="PANTHER" id="PTHR10270:SF161">
    <property type="entry name" value="SEX-DETERMINING REGION Y PROTEIN"/>
    <property type="match status" value="1"/>
</dbReference>
<dbReference type="OrthoDB" id="6247875at2759"/>
<evidence type="ECO:0000256" key="14">
    <source>
        <dbReference type="SAM" id="MobiDB-lite"/>
    </source>
</evidence>
<evidence type="ECO:0000256" key="7">
    <source>
        <dbReference type="ARBA" id="ARBA00023125"/>
    </source>
</evidence>
<feature type="compositionally biased region" description="Basic residues" evidence="14">
    <location>
        <begin position="132"/>
        <end position="143"/>
    </location>
</feature>
<feature type="DNA-binding region" description="HMG box" evidence="13">
    <location>
        <begin position="62"/>
        <end position="130"/>
    </location>
</feature>
<keyword evidence="8" id="KW-0010">Activator</keyword>
<comment type="function">
    <text evidence="12">Transcriptional regulator that controls a genetic switch in male development. It is necessary and sufficient for initiating male sex determination by directing the development of supporting cell precursors (pre-Sertoli cells) as Sertoli rather than granulosa cells. Involved in different aspects of gene regulation including promoter activation or repression. Binds to the DNA consensus sequence 5'-[AT]AACAA[AT]-3'. SRY HMG box recognizes DNA by partial intercalation in the minor groove and promotes DNA bending. Also involved in pre-mRNA splicing. In male adult brain involved in the maintenance of motor functions of dopaminergic neurons.</text>
</comment>
<dbReference type="GO" id="GO:0005516">
    <property type="term" value="F:calmodulin binding"/>
    <property type="evidence" value="ECO:0007669"/>
    <property type="project" value="UniProtKB-KW"/>
</dbReference>
<dbReference type="GO" id="GO:0000978">
    <property type="term" value="F:RNA polymerase II cis-regulatory region sequence-specific DNA binding"/>
    <property type="evidence" value="ECO:0007669"/>
    <property type="project" value="TreeGrafter"/>
</dbReference>